<evidence type="ECO:0000313" key="1">
    <source>
        <dbReference type="EMBL" id="KKN12410.1"/>
    </source>
</evidence>
<dbReference type="SUPFAM" id="SSF47598">
    <property type="entry name" value="Ribbon-helix-helix"/>
    <property type="match status" value="1"/>
</dbReference>
<protein>
    <submittedName>
        <fullName evidence="1">Uncharacterized protein</fullName>
    </submittedName>
</protein>
<dbReference type="GO" id="GO:0006355">
    <property type="term" value="P:regulation of DNA-templated transcription"/>
    <property type="evidence" value="ECO:0007669"/>
    <property type="project" value="InterPro"/>
</dbReference>
<reference evidence="1" key="1">
    <citation type="journal article" date="2015" name="Nature">
        <title>Complex archaea that bridge the gap between prokaryotes and eukaryotes.</title>
        <authorList>
            <person name="Spang A."/>
            <person name="Saw J.H."/>
            <person name="Jorgensen S.L."/>
            <person name="Zaremba-Niedzwiedzka K."/>
            <person name="Martijn J."/>
            <person name="Lind A.E."/>
            <person name="van Eijk R."/>
            <person name="Schleper C."/>
            <person name="Guy L."/>
            <person name="Ettema T.J."/>
        </authorList>
    </citation>
    <scope>NUCLEOTIDE SEQUENCE</scope>
</reference>
<comment type="caution">
    <text evidence="1">The sequence shown here is derived from an EMBL/GenBank/DDBJ whole genome shotgun (WGS) entry which is preliminary data.</text>
</comment>
<dbReference type="InterPro" id="IPR010985">
    <property type="entry name" value="Ribbon_hlx_hlx"/>
</dbReference>
<accession>A0A0F9MYK7</accession>
<dbReference type="AlphaFoldDB" id="A0A0F9MYK7"/>
<name>A0A0F9MYK7_9ZZZZ</name>
<sequence>MERSVNKKMEEIQKISVDIPKEHYDKLKVIAKENYIKLSDVIRTMIRIFLE</sequence>
<organism evidence="1">
    <name type="scientific">marine sediment metagenome</name>
    <dbReference type="NCBI Taxonomy" id="412755"/>
    <lineage>
        <taxon>unclassified sequences</taxon>
        <taxon>metagenomes</taxon>
        <taxon>ecological metagenomes</taxon>
    </lineage>
</organism>
<proteinExistence type="predicted"/>
<gene>
    <name evidence="1" type="ORF">LCGC14_1016650</name>
</gene>
<dbReference type="EMBL" id="LAZR01004035">
    <property type="protein sequence ID" value="KKN12410.1"/>
    <property type="molecule type" value="Genomic_DNA"/>
</dbReference>
<dbReference type="Gene3D" id="1.10.1220.10">
    <property type="entry name" value="Met repressor-like"/>
    <property type="match status" value="1"/>
</dbReference>
<dbReference type="InterPro" id="IPR013321">
    <property type="entry name" value="Arc_rbn_hlx_hlx"/>
</dbReference>